<name>A0A9X1PYD0_STRM4</name>
<reference evidence="1" key="1">
    <citation type="submission" date="2022-01" db="EMBL/GenBank/DDBJ databases">
        <title>Draft Genome Sequences of Seven Type Strains of the Genus Streptomyces.</title>
        <authorList>
            <person name="Aziz S."/>
            <person name="Coretto E."/>
            <person name="Chronakova A."/>
            <person name="Sproer C."/>
            <person name="Huber K."/>
            <person name="Nouioui I."/>
            <person name="Gross H."/>
        </authorList>
    </citation>
    <scope>NUCLEOTIDE SEQUENCE</scope>
    <source>
        <strain evidence="1">DSM 103493</strain>
    </source>
</reference>
<evidence type="ECO:0000313" key="1">
    <source>
        <dbReference type="EMBL" id="MCF1595772.1"/>
    </source>
</evidence>
<dbReference type="AlphaFoldDB" id="A0A9X1PYD0"/>
<accession>A0A9X1PYD0</accession>
<keyword evidence="2" id="KW-1185">Reference proteome</keyword>
<proteinExistence type="predicted"/>
<comment type="caution">
    <text evidence="1">The sequence shown here is derived from an EMBL/GenBank/DDBJ whole genome shotgun (WGS) entry which is preliminary data.</text>
</comment>
<dbReference type="Proteomes" id="UP001139384">
    <property type="component" value="Unassembled WGS sequence"/>
</dbReference>
<protein>
    <submittedName>
        <fullName evidence="1">Uncharacterized protein</fullName>
    </submittedName>
</protein>
<organism evidence="1 2">
    <name type="scientific">Streptomyces muensis</name>
    <dbReference type="NCBI Taxonomy" id="1077944"/>
    <lineage>
        <taxon>Bacteria</taxon>
        <taxon>Bacillati</taxon>
        <taxon>Actinomycetota</taxon>
        <taxon>Actinomycetes</taxon>
        <taxon>Kitasatosporales</taxon>
        <taxon>Streptomycetaceae</taxon>
        <taxon>Streptomyces</taxon>
    </lineage>
</organism>
<dbReference type="RefSeq" id="WP_234764097.1">
    <property type="nucleotide sequence ID" value="NZ_JAKEIP010000075.1"/>
</dbReference>
<sequence>MGDERWSQLLSFTAGGRSQVAKQTAVRTGTVVVVLSGSSALVDAHVEKALDRVCAER</sequence>
<gene>
    <name evidence="1" type="ORF">L0P92_19630</name>
</gene>
<dbReference type="EMBL" id="JAKEIP010000075">
    <property type="protein sequence ID" value="MCF1595772.1"/>
    <property type="molecule type" value="Genomic_DNA"/>
</dbReference>
<evidence type="ECO:0000313" key="2">
    <source>
        <dbReference type="Proteomes" id="UP001139384"/>
    </source>
</evidence>